<reference evidence="2" key="1">
    <citation type="submission" date="2019-08" db="EMBL/GenBank/DDBJ databases">
        <authorList>
            <person name="Ashton P.M."/>
            <person name="Dallman T."/>
            <person name="Nair S."/>
            <person name="De Pinna E."/>
            <person name="Peters T."/>
            <person name="Grant K."/>
        </authorList>
    </citation>
    <scope>NUCLEOTIDE SEQUENCE</scope>
    <source>
        <strain evidence="2">265260</strain>
    </source>
</reference>
<evidence type="ECO:0000259" key="1">
    <source>
        <dbReference type="Pfam" id="PF08545"/>
    </source>
</evidence>
<proteinExistence type="predicted"/>
<protein>
    <submittedName>
        <fullName evidence="2">3-oxoacyl-ACP synthase</fullName>
    </submittedName>
</protein>
<dbReference type="PANTHER" id="PTHR34069:SF2">
    <property type="entry name" value="BETA-KETOACYL-[ACYL-CARRIER-PROTEIN] SYNTHASE III"/>
    <property type="match status" value="1"/>
</dbReference>
<dbReference type="Gene3D" id="3.40.47.10">
    <property type="match status" value="1"/>
</dbReference>
<dbReference type="PANTHER" id="PTHR34069">
    <property type="entry name" value="3-OXOACYL-[ACYL-CARRIER-PROTEIN] SYNTHASE 3"/>
    <property type="match status" value="1"/>
</dbReference>
<dbReference type="InterPro" id="IPR013751">
    <property type="entry name" value="ACP_syn_III_N"/>
</dbReference>
<gene>
    <name evidence="2" type="ORF">FZV72_08350</name>
</gene>
<dbReference type="InterPro" id="IPR016039">
    <property type="entry name" value="Thiolase-like"/>
</dbReference>
<feature type="domain" description="Beta-ketoacyl-[acyl-carrier-protein] synthase III N-terminal" evidence="1">
    <location>
        <begin position="116"/>
        <end position="192"/>
    </location>
</feature>
<organism evidence="2">
    <name type="scientific">Campylobacter jejuni</name>
    <dbReference type="NCBI Taxonomy" id="197"/>
    <lineage>
        <taxon>Bacteria</taxon>
        <taxon>Pseudomonadati</taxon>
        <taxon>Campylobacterota</taxon>
        <taxon>Epsilonproteobacteria</taxon>
        <taxon>Campylobacterales</taxon>
        <taxon>Campylobacteraceae</taxon>
        <taxon>Campylobacter</taxon>
    </lineage>
</organism>
<sequence length="307" mass="34964">MKLKLNSHTIKAISVVLPKNSHSLSEELKQCNLNENKYKILQQNTGIKNHFICPENIFASDLANQALEKLFKENLLLKDELDALLVCSFTPDFLAPALSSLIHKNLKLDKKTLCYDNIAFCSGFLQGLTQSFLLLDNKNIKKVALVCVSVKSKKISKNDKVTYLSNSDSASVILIEKSNAKEKALFSQEIFSDFSTEETFPVKCFKKANDFIDMDRNLTFSHLNKNFPIFFNDFFNNFKLEKNKIDEFFLQSSNNFIKTKLLELLGFKEIKQDETLENYGDTTINKLALDLVNYNQKIIKQLAGGGI</sequence>
<name>A0A5Y8YDD2_CAMJU</name>
<evidence type="ECO:0000313" key="2">
    <source>
        <dbReference type="EMBL" id="ECQ5996944.1"/>
    </source>
</evidence>
<dbReference type="GO" id="GO:0044550">
    <property type="term" value="P:secondary metabolite biosynthetic process"/>
    <property type="evidence" value="ECO:0007669"/>
    <property type="project" value="TreeGrafter"/>
</dbReference>
<dbReference type="GO" id="GO:0006633">
    <property type="term" value="P:fatty acid biosynthetic process"/>
    <property type="evidence" value="ECO:0007669"/>
    <property type="project" value="InterPro"/>
</dbReference>
<dbReference type="Pfam" id="PF08545">
    <property type="entry name" value="ACP_syn_III"/>
    <property type="match status" value="1"/>
</dbReference>
<dbReference type="GO" id="GO:0004315">
    <property type="term" value="F:3-oxoacyl-[acyl-carrier-protein] synthase activity"/>
    <property type="evidence" value="ECO:0007669"/>
    <property type="project" value="InterPro"/>
</dbReference>
<dbReference type="SUPFAM" id="SSF53901">
    <property type="entry name" value="Thiolase-like"/>
    <property type="match status" value="1"/>
</dbReference>
<accession>A0A5Y8YDD2</accession>
<dbReference type="EMBL" id="AAKBXL010000020">
    <property type="protein sequence ID" value="ECQ5996944.1"/>
    <property type="molecule type" value="Genomic_DNA"/>
</dbReference>
<dbReference type="AlphaFoldDB" id="A0A5Y8YDD2"/>
<comment type="caution">
    <text evidence="2">The sequence shown here is derived from an EMBL/GenBank/DDBJ whole genome shotgun (WGS) entry which is preliminary data.</text>
</comment>